<dbReference type="EMBL" id="CABVJF010000037">
    <property type="protein sequence ID" value="VVQ25773.1"/>
    <property type="molecule type" value="Genomic_DNA"/>
</dbReference>
<protein>
    <submittedName>
        <fullName evidence="1">Uncharacterized protein</fullName>
    </submittedName>
</protein>
<sequence>MKDRTPLLSLSTVADAKISNPPWVNFQSGLIECLDNLYA</sequence>
<name>A0A5E7VSU6_PSEFL</name>
<proteinExistence type="predicted"/>
<organism evidence="1 2">
    <name type="scientific">Pseudomonas fluorescens</name>
    <dbReference type="NCBI Taxonomy" id="294"/>
    <lineage>
        <taxon>Bacteria</taxon>
        <taxon>Pseudomonadati</taxon>
        <taxon>Pseudomonadota</taxon>
        <taxon>Gammaproteobacteria</taxon>
        <taxon>Pseudomonadales</taxon>
        <taxon>Pseudomonadaceae</taxon>
        <taxon>Pseudomonas</taxon>
    </lineage>
</organism>
<accession>A0A5E7VSU6</accession>
<evidence type="ECO:0000313" key="2">
    <source>
        <dbReference type="Proteomes" id="UP000381378"/>
    </source>
</evidence>
<dbReference type="Proteomes" id="UP000381378">
    <property type="component" value="Unassembled WGS sequence"/>
</dbReference>
<reference evidence="1 2" key="1">
    <citation type="submission" date="2019-09" db="EMBL/GenBank/DDBJ databases">
        <authorList>
            <person name="Chandra G."/>
            <person name="Truman W A."/>
        </authorList>
    </citation>
    <scope>NUCLEOTIDE SEQUENCE [LARGE SCALE GENOMIC DNA]</scope>
    <source>
        <strain evidence="1">PS928</strain>
    </source>
</reference>
<dbReference type="AlphaFoldDB" id="A0A5E7VSU6"/>
<gene>
    <name evidence="1" type="ORF">PS928_06179</name>
</gene>
<evidence type="ECO:0000313" key="1">
    <source>
        <dbReference type="EMBL" id="VVQ25773.1"/>
    </source>
</evidence>